<dbReference type="PANTHER" id="PTHR14716">
    <property type="entry name" value="CILIA- AND FLAGELLA-ASSOCIATED PROTEIN 69"/>
    <property type="match status" value="1"/>
</dbReference>
<dbReference type="InterPro" id="IPR048732">
    <property type="entry name" value="CFA69"/>
</dbReference>
<protein>
    <recommendedName>
        <fullName evidence="1">Cilia- and flagella-associated protein 69 ARM repeats domain-containing protein</fullName>
    </recommendedName>
</protein>
<dbReference type="EMBL" id="JAHYIQ010000011">
    <property type="protein sequence ID" value="KAK1127934.1"/>
    <property type="molecule type" value="Genomic_DNA"/>
</dbReference>
<dbReference type="SUPFAM" id="SSF48371">
    <property type="entry name" value="ARM repeat"/>
    <property type="match status" value="1"/>
</dbReference>
<comment type="caution">
    <text evidence="2">The sequence shown here is derived from an EMBL/GenBank/DDBJ whole genome shotgun (WGS) entry which is preliminary data.</text>
</comment>
<dbReference type="GO" id="GO:0097225">
    <property type="term" value="C:sperm midpiece"/>
    <property type="evidence" value="ECO:0007669"/>
    <property type="project" value="TreeGrafter"/>
</dbReference>
<feature type="domain" description="Cilia- and flagella-associated protein 69 ARM repeats" evidence="1">
    <location>
        <begin position="1"/>
        <end position="575"/>
    </location>
</feature>
<evidence type="ECO:0000313" key="3">
    <source>
        <dbReference type="Proteomes" id="UP001177670"/>
    </source>
</evidence>
<dbReference type="InterPro" id="IPR048733">
    <property type="entry name" value="CFA69_ARM_dom"/>
</dbReference>
<dbReference type="Pfam" id="PF21049">
    <property type="entry name" value="CFA69_ARM_rpt"/>
    <property type="match status" value="1"/>
</dbReference>
<gene>
    <name evidence="2" type="ORF">K0M31_003428</name>
</gene>
<name>A0AA40FZ65_9HYME</name>
<accession>A0AA40FZ65</accession>
<evidence type="ECO:0000259" key="1">
    <source>
        <dbReference type="Pfam" id="PF21049"/>
    </source>
</evidence>
<proteinExistence type="predicted"/>
<sequence length="578" mass="67335">MLELCNIPLLLEKSSENLIHEDIIGQYFTLLGHLLVILPTKKQALKVHKALYSLLLKTQKKDISAIQLEHCRKAMEKSKLPLTVVELLQASTTETYPKTLELVFLLSSISYKCCYRMLEANVLNVILIRMDLSYAIQLHCTRPPDLMLNGTEYSDETTLLIMNTLWSLMKSIIFPNNMPINLKENLTSTHCVLWGLCYAFKRQIYYSQYRKFNTKIRNEIAMIILTISITLPSWNLVSGGIADTVIKYLVGIESGSVRIFAEVIKFGKTIDNLYFEKILLLIVTHLAEVDACIFLMIKWKLMQTILQIVNPNIEETKVTWNASQFWDLWMYAVNALSVLVPKMPQQFVEYHGGIRLYTMLEWCLNTKFDIKIIMTCVKTICLIILSDNKYLLEYLRECGIILLLIKVIMYILKFDKLKAEEQRVLTLALVSIERLMKKQTFFQQMYGEHSIISIMELLFRCIYQKDNEFQLDQRLLLAIGSYIWECIIWCPEILEKFIRYGGLYIILDIIEIVPYCSRCLFLALFTDMCDNTFCGPFLCTWRGIDKRIGLMSLLAKLWREEEIRIKAKRNMDGTVKGK</sequence>
<reference evidence="2" key="1">
    <citation type="submission" date="2021-10" db="EMBL/GenBank/DDBJ databases">
        <title>Melipona bicolor Genome sequencing and assembly.</title>
        <authorList>
            <person name="Araujo N.S."/>
            <person name="Arias M.C."/>
        </authorList>
    </citation>
    <scope>NUCLEOTIDE SEQUENCE</scope>
    <source>
        <strain evidence="2">USP_2M_L1-L4_2017</strain>
        <tissue evidence="2">Whole body</tissue>
    </source>
</reference>
<dbReference type="GO" id="GO:1902093">
    <property type="term" value="P:positive regulation of flagellated sperm motility"/>
    <property type="evidence" value="ECO:0007669"/>
    <property type="project" value="TreeGrafter"/>
</dbReference>
<dbReference type="InterPro" id="IPR016024">
    <property type="entry name" value="ARM-type_fold"/>
</dbReference>
<dbReference type="Proteomes" id="UP001177670">
    <property type="component" value="Unassembled WGS sequence"/>
</dbReference>
<dbReference type="GO" id="GO:0097730">
    <property type="term" value="C:non-motile cilium"/>
    <property type="evidence" value="ECO:0007669"/>
    <property type="project" value="TreeGrafter"/>
</dbReference>
<evidence type="ECO:0000313" key="2">
    <source>
        <dbReference type="EMBL" id="KAK1127934.1"/>
    </source>
</evidence>
<dbReference type="AlphaFoldDB" id="A0AA40FZ65"/>
<keyword evidence="3" id="KW-1185">Reference proteome</keyword>
<dbReference type="PANTHER" id="PTHR14716:SF0">
    <property type="entry name" value="CILIA- AND FLAGELLA-ASSOCIATED PROTEIN 69"/>
    <property type="match status" value="1"/>
</dbReference>
<organism evidence="2 3">
    <name type="scientific">Melipona bicolor</name>
    <dbReference type="NCBI Taxonomy" id="60889"/>
    <lineage>
        <taxon>Eukaryota</taxon>
        <taxon>Metazoa</taxon>
        <taxon>Ecdysozoa</taxon>
        <taxon>Arthropoda</taxon>
        <taxon>Hexapoda</taxon>
        <taxon>Insecta</taxon>
        <taxon>Pterygota</taxon>
        <taxon>Neoptera</taxon>
        <taxon>Endopterygota</taxon>
        <taxon>Hymenoptera</taxon>
        <taxon>Apocrita</taxon>
        <taxon>Aculeata</taxon>
        <taxon>Apoidea</taxon>
        <taxon>Anthophila</taxon>
        <taxon>Apidae</taxon>
        <taxon>Melipona</taxon>
    </lineage>
</organism>